<name>A0A183ES25_9BILA</name>
<dbReference type="AlphaFoldDB" id="A0A183ES25"/>
<dbReference type="Proteomes" id="UP000271098">
    <property type="component" value="Unassembled WGS sequence"/>
</dbReference>
<gene>
    <name evidence="1" type="ORF">GPUH_LOCUS23768</name>
</gene>
<organism evidence="3">
    <name type="scientific">Gongylonema pulchrum</name>
    <dbReference type="NCBI Taxonomy" id="637853"/>
    <lineage>
        <taxon>Eukaryota</taxon>
        <taxon>Metazoa</taxon>
        <taxon>Ecdysozoa</taxon>
        <taxon>Nematoda</taxon>
        <taxon>Chromadorea</taxon>
        <taxon>Rhabditida</taxon>
        <taxon>Spirurina</taxon>
        <taxon>Spiruromorpha</taxon>
        <taxon>Spiruroidea</taxon>
        <taxon>Gongylonematidae</taxon>
        <taxon>Gongylonema</taxon>
    </lineage>
</organism>
<keyword evidence="2" id="KW-1185">Reference proteome</keyword>
<accession>A0A183ES25</accession>
<dbReference type="WBParaSite" id="GPUH_0002379601-mRNA-1">
    <property type="protein sequence ID" value="GPUH_0002379601-mRNA-1"/>
    <property type="gene ID" value="GPUH_0002379601"/>
</dbReference>
<evidence type="ECO:0000313" key="1">
    <source>
        <dbReference type="EMBL" id="VDN41933.1"/>
    </source>
</evidence>
<reference evidence="3" key="1">
    <citation type="submission" date="2016-06" db="UniProtKB">
        <authorList>
            <consortium name="WormBaseParasite"/>
        </authorList>
    </citation>
    <scope>IDENTIFICATION</scope>
</reference>
<evidence type="ECO:0000313" key="3">
    <source>
        <dbReference type="WBParaSite" id="GPUH_0002379601-mRNA-1"/>
    </source>
</evidence>
<dbReference type="EMBL" id="UYRT01098909">
    <property type="protein sequence ID" value="VDN41933.1"/>
    <property type="molecule type" value="Genomic_DNA"/>
</dbReference>
<protein>
    <submittedName>
        <fullName evidence="3">Ovule protein</fullName>
    </submittedName>
</protein>
<proteinExistence type="predicted"/>
<sequence length="92" mass="10843">MSEQNQALLNPKMATVLTSKYSLRIWIQRIRHMKFTFRRNALISFQNTCTLTGLNFLMTQNDQEISCVKLNCLCEIVLQLQPSMRNYMILLK</sequence>
<reference evidence="1 2" key="2">
    <citation type="submission" date="2018-11" db="EMBL/GenBank/DDBJ databases">
        <authorList>
            <consortium name="Pathogen Informatics"/>
        </authorList>
    </citation>
    <scope>NUCLEOTIDE SEQUENCE [LARGE SCALE GENOMIC DNA]</scope>
</reference>
<evidence type="ECO:0000313" key="2">
    <source>
        <dbReference type="Proteomes" id="UP000271098"/>
    </source>
</evidence>